<evidence type="ECO:0000256" key="8">
    <source>
        <dbReference type="ARBA" id="ARBA00022982"/>
    </source>
</evidence>
<reference evidence="16 18" key="3">
    <citation type="submission" date="2018-07" db="EMBL/GenBank/DDBJ databases">
        <title>Genomic and Epidemiologic Investigation of an Indolent Hospital Outbreak.</title>
        <authorList>
            <person name="Johnson R.C."/>
            <person name="Deming C."/>
            <person name="Conlan S."/>
            <person name="Zellmer C.J."/>
            <person name="Michelin A.V."/>
            <person name="Lee-Lin S."/>
            <person name="Thomas P.J."/>
            <person name="Park M."/>
            <person name="Weingarten R.A."/>
            <person name="Less J."/>
            <person name="Dekker J.P."/>
            <person name="Frank K.M."/>
            <person name="Musser K.A."/>
            <person name="Mcquiston J.R."/>
            <person name="Henderson D.K."/>
            <person name="Lau A.F."/>
            <person name="Palmore T.N."/>
            <person name="Segre J.A."/>
        </authorList>
    </citation>
    <scope>NUCLEOTIDE SEQUENCE [LARGE SCALE GENOMIC DNA]</scope>
    <source>
        <strain evidence="16 18">SK-NIH.Env10_0317</strain>
    </source>
</reference>
<evidence type="ECO:0000256" key="11">
    <source>
        <dbReference type="ARBA" id="ARBA00023136"/>
    </source>
</evidence>
<gene>
    <name evidence="15" type="ORF">BRX40_02625</name>
    <name evidence="16" type="ORF">CA257_06225</name>
</gene>
<sequence>MREAYDRYSNVSILIHWTVAALVVVNLVIAITMPNDRDLFSWYKSINIAVLLLTIVWIGWRLVHPWPRFPDSVPGWERALARGVYLAFYLMMLAVPLLGWATMSAGGGTGEVFGGIQWFDLPVAKSPELRANLAAIHEMAVYVLVLLIFIHVCGALKHQFFDEDVVFHRMLPSLRQSHMDDEI</sequence>
<dbReference type="RefSeq" id="WP_066579053.1">
    <property type="nucleotide sequence ID" value="NZ_CP018820.1"/>
</dbReference>
<dbReference type="Proteomes" id="UP000286681">
    <property type="component" value="Unassembled WGS sequence"/>
</dbReference>
<comment type="similarity">
    <text evidence="12">Belongs to the cytochrome b561 family.</text>
</comment>
<protein>
    <submittedName>
        <fullName evidence="16">Cytochrome b</fullName>
    </submittedName>
</protein>
<keyword evidence="7" id="KW-0479">Metal-binding</keyword>
<dbReference type="SUPFAM" id="SSF81342">
    <property type="entry name" value="Transmembrane di-heme cytochromes"/>
    <property type="match status" value="1"/>
</dbReference>
<dbReference type="InterPro" id="IPR016174">
    <property type="entry name" value="Di-haem_cyt_TM"/>
</dbReference>
<evidence type="ECO:0000256" key="12">
    <source>
        <dbReference type="ARBA" id="ARBA00037975"/>
    </source>
</evidence>
<dbReference type="KEGG" id="skr:BRX40_02625"/>
<keyword evidence="10" id="KW-0408">Iron</keyword>
<keyword evidence="3" id="KW-0813">Transport</keyword>
<evidence type="ECO:0000256" key="2">
    <source>
        <dbReference type="ARBA" id="ARBA00004651"/>
    </source>
</evidence>
<evidence type="ECO:0000259" key="14">
    <source>
        <dbReference type="Pfam" id="PF01292"/>
    </source>
</evidence>
<feature type="transmembrane region" description="Helical" evidence="13">
    <location>
        <begin position="84"/>
        <end position="103"/>
    </location>
</feature>
<feature type="transmembrane region" description="Helical" evidence="13">
    <location>
        <begin position="45"/>
        <end position="63"/>
    </location>
</feature>
<comment type="cofactor">
    <cofactor evidence="1">
        <name>heme b</name>
        <dbReference type="ChEBI" id="CHEBI:60344"/>
    </cofactor>
</comment>
<dbReference type="InterPro" id="IPR052168">
    <property type="entry name" value="Cytochrome_b561_oxidase"/>
</dbReference>
<keyword evidence="4" id="KW-1003">Cell membrane</keyword>
<dbReference type="GO" id="GO:0020037">
    <property type="term" value="F:heme binding"/>
    <property type="evidence" value="ECO:0007669"/>
    <property type="project" value="TreeGrafter"/>
</dbReference>
<dbReference type="InterPro" id="IPR011577">
    <property type="entry name" value="Cyt_b561_bac/Ni-Hgenase"/>
</dbReference>
<dbReference type="PANTHER" id="PTHR30529">
    <property type="entry name" value="CYTOCHROME B561"/>
    <property type="match status" value="1"/>
</dbReference>
<keyword evidence="5" id="KW-0349">Heme</keyword>
<evidence type="ECO:0000313" key="16">
    <source>
        <dbReference type="EMBL" id="RSV05541.1"/>
    </source>
</evidence>
<dbReference type="STRING" id="93064.BRX40_02625"/>
<accession>A0A1L6J6F1</accession>
<dbReference type="GO" id="GO:0009055">
    <property type="term" value="F:electron transfer activity"/>
    <property type="evidence" value="ECO:0007669"/>
    <property type="project" value="InterPro"/>
</dbReference>
<organism evidence="15 17">
    <name type="scientific">Sphingomonas koreensis</name>
    <dbReference type="NCBI Taxonomy" id="93064"/>
    <lineage>
        <taxon>Bacteria</taxon>
        <taxon>Pseudomonadati</taxon>
        <taxon>Pseudomonadota</taxon>
        <taxon>Alphaproteobacteria</taxon>
        <taxon>Sphingomonadales</taxon>
        <taxon>Sphingomonadaceae</taxon>
        <taxon>Sphingomonas</taxon>
    </lineage>
</organism>
<evidence type="ECO:0000256" key="1">
    <source>
        <dbReference type="ARBA" id="ARBA00001970"/>
    </source>
</evidence>
<reference evidence="17" key="2">
    <citation type="submission" date="2016-12" db="EMBL/GenBank/DDBJ databases">
        <title>Whole genome sequencing of Sphingomonas sp. ABOJV.</title>
        <authorList>
            <person name="Conlan S."/>
            <person name="Thomas P.J."/>
            <person name="Mullikin J."/>
            <person name="Palmore T.N."/>
            <person name="Frank K.M."/>
            <person name="Segre J.A."/>
        </authorList>
    </citation>
    <scope>NUCLEOTIDE SEQUENCE [LARGE SCALE GENOMIC DNA]</scope>
    <source>
        <strain evidence="17">ABOJV</strain>
    </source>
</reference>
<keyword evidence="11 13" id="KW-0472">Membrane</keyword>
<comment type="subcellular location">
    <subcellularLocation>
        <location evidence="2">Cell membrane</location>
        <topology evidence="2">Multi-pass membrane protein</topology>
    </subcellularLocation>
</comment>
<evidence type="ECO:0000256" key="13">
    <source>
        <dbReference type="SAM" id="Phobius"/>
    </source>
</evidence>
<keyword evidence="6 13" id="KW-0812">Transmembrane</keyword>
<dbReference type="AlphaFoldDB" id="A0A1L6J6F1"/>
<dbReference type="Pfam" id="PF01292">
    <property type="entry name" value="Ni_hydr_CYTB"/>
    <property type="match status" value="1"/>
</dbReference>
<evidence type="ECO:0000256" key="9">
    <source>
        <dbReference type="ARBA" id="ARBA00022989"/>
    </source>
</evidence>
<evidence type="ECO:0000313" key="18">
    <source>
        <dbReference type="Proteomes" id="UP000286681"/>
    </source>
</evidence>
<keyword evidence="9 13" id="KW-1133">Transmembrane helix</keyword>
<dbReference type="OrthoDB" id="1247465at2"/>
<evidence type="ECO:0000256" key="6">
    <source>
        <dbReference type="ARBA" id="ARBA00022692"/>
    </source>
</evidence>
<keyword evidence="8" id="KW-0249">Electron transport</keyword>
<dbReference type="PANTHER" id="PTHR30529:SF1">
    <property type="entry name" value="CYTOCHROME B561 HOMOLOG 2"/>
    <property type="match status" value="1"/>
</dbReference>
<dbReference type="EMBL" id="QQWO01000004">
    <property type="protein sequence ID" value="RSV05541.1"/>
    <property type="molecule type" value="Genomic_DNA"/>
</dbReference>
<name>A0A1L6J6F1_9SPHN</name>
<feature type="transmembrane region" description="Helical" evidence="13">
    <location>
        <begin position="12"/>
        <end position="33"/>
    </location>
</feature>
<evidence type="ECO:0000256" key="3">
    <source>
        <dbReference type="ARBA" id="ARBA00022448"/>
    </source>
</evidence>
<dbReference type="GO" id="GO:0022904">
    <property type="term" value="P:respiratory electron transport chain"/>
    <property type="evidence" value="ECO:0007669"/>
    <property type="project" value="InterPro"/>
</dbReference>
<proteinExistence type="inferred from homology"/>
<dbReference type="GO" id="GO:0005886">
    <property type="term" value="C:plasma membrane"/>
    <property type="evidence" value="ECO:0007669"/>
    <property type="project" value="UniProtKB-SubCell"/>
</dbReference>
<keyword evidence="17" id="KW-1185">Reference proteome</keyword>
<feature type="domain" description="Cytochrome b561 bacterial/Ni-hydrogenase" evidence="14">
    <location>
        <begin position="7"/>
        <end position="172"/>
    </location>
</feature>
<dbReference type="EMBL" id="CP018820">
    <property type="protein sequence ID" value="APR51468.1"/>
    <property type="molecule type" value="Genomic_DNA"/>
</dbReference>
<evidence type="ECO:0000256" key="4">
    <source>
        <dbReference type="ARBA" id="ARBA00022475"/>
    </source>
</evidence>
<dbReference type="Proteomes" id="UP000185161">
    <property type="component" value="Chromosome"/>
</dbReference>
<evidence type="ECO:0000313" key="15">
    <source>
        <dbReference type="EMBL" id="APR51468.1"/>
    </source>
</evidence>
<feature type="transmembrane region" description="Helical" evidence="13">
    <location>
        <begin position="139"/>
        <end position="156"/>
    </location>
</feature>
<dbReference type="GeneID" id="44131442"/>
<reference evidence="15" key="1">
    <citation type="submission" date="2016-12" db="EMBL/GenBank/DDBJ databases">
        <title>Whole genome sequencing of Sphingomonas koreensis.</title>
        <authorList>
            <person name="Conlan S."/>
            <person name="Thomas P.J."/>
            <person name="Mullikin J."/>
            <person name="Palmore T.N."/>
            <person name="Frank K.M."/>
            <person name="Segre J.A."/>
        </authorList>
    </citation>
    <scope>NUCLEOTIDE SEQUENCE</scope>
    <source>
        <strain evidence="15">ABOJV</strain>
    </source>
</reference>
<evidence type="ECO:0000256" key="5">
    <source>
        <dbReference type="ARBA" id="ARBA00022617"/>
    </source>
</evidence>
<evidence type="ECO:0000256" key="10">
    <source>
        <dbReference type="ARBA" id="ARBA00023004"/>
    </source>
</evidence>
<dbReference type="GO" id="GO:0046872">
    <property type="term" value="F:metal ion binding"/>
    <property type="evidence" value="ECO:0007669"/>
    <property type="project" value="UniProtKB-KW"/>
</dbReference>
<evidence type="ECO:0000313" key="17">
    <source>
        <dbReference type="Proteomes" id="UP000185161"/>
    </source>
</evidence>
<evidence type="ECO:0000256" key="7">
    <source>
        <dbReference type="ARBA" id="ARBA00022723"/>
    </source>
</evidence>